<gene>
    <name evidence="3" type="ORF">BBOV_II000760</name>
</gene>
<dbReference type="OMA" id="LVYLHCN"/>
<dbReference type="STRING" id="5865.A7ASX5"/>
<dbReference type="GeneID" id="5477828"/>
<sequence length="815" mass="93412">MTDKSEYDEAVEAFKTLVAIKKQIISALQNEWDYSIRECRNISDFCHYDMSNNAEARESVDDSIQSDGQQTGQEGRQISLDSNCNADFSLPLLKWQSSEQQELERNWNSQLKKSIECLRKDVSNSSKSSPVSMTEVEAIYQSIEQLKNAYFQVVEERDKNNKLWLRLKMYSHNRRETIEKVCKPYGSIKQVVDEMQRKGKPKEQSAQRTVKIVDRVDTYDVETNRYVERAVTEHSKARKPEDNGRAFNSQPDATMMANGPNLEEFVNQTNNMEDFYNAAMRIYSHYGEGRMTLKIFSNLVDYLISSLGIPSIDKALFKKIFDIYGIAAGTLITKEVFVMMYWEMAHVIRKAIEVMHSLNGNMMKPQMDTRPPDDPKTFVCITDYFEFKKKLYSGTSCTKFLATDLNTGELRVVDILHKSGKIPPYEQLAPEVARLAKLQRQNLALYLNTYHDLNNIYIISEFCSGGSLLHNISIRHENSYTMEFVHVVVAQLIEAVLYLHCNNIVHGSLTIDKVMLQENDYNHVKLRDAGLGGLIDVDMRGSKLTVICIAPEAKEGRVTLKSDIWSIGVILAFLVTGVAPVEGGTHQDYITAVNTHLKNGNVFKYDENLRDIVTKMISINPSDRPDAFQLITHPWYTHSGYAGHPPGYFKAMVQPIRRLIAIKQTHVDIIRVLEAQNALYVNNVPKLLDTIRMVKKMKNDTISGKDFTRIMLMQGLETQIVDNILMLILYGRDELSIETFENALIRWKYGVIALAWSEFHRIAQEDGRSMKAVDFARFLTGTRSQLLPREEVPRVCKNIAVDQHIMWTDFIHYLG</sequence>
<dbReference type="AlphaFoldDB" id="A7ASX5"/>
<keyword evidence="3" id="KW-0808">Transferase</keyword>
<evidence type="ECO:0000256" key="1">
    <source>
        <dbReference type="SAM" id="MobiDB-lite"/>
    </source>
</evidence>
<evidence type="ECO:0000313" key="3">
    <source>
        <dbReference type="EMBL" id="EDO06036.1"/>
    </source>
</evidence>
<reference evidence="4" key="3">
    <citation type="journal article" date="2021" name="Int. J. Parasitol.">
        <title>Comparative analysis of gene expression between Babesia bovis blood stages and kinetes allowed by improved genome annotation.</title>
        <authorList>
            <person name="Ueti M.W."/>
            <person name="Johnson W.C."/>
            <person name="Kappmeyer L.S."/>
            <person name="Herndon D.R."/>
            <person name="Mousel M.R."/>
            <person name="Reif K.E."/>
            <person name="Taus N.S."/>
            <person name="Ifeonu O.O."/>
            <person name="Silva J.C."/>
            <person name="Suarez C.E."/>
            <person name="Brayton K.A."/>
        </authorList>
    </citation>
    <scope>NUCLEOTIDE SEQUENCE [LARGE SCALE GENOMIC DNA]</scope>
</reference>
<accession>A7ASX5</accession>
<dbReference type="GO" id="GO:0005524">
    <property type="term" value="F:ATP binding"/>
    <property type="evidence" value="ECO:0007669"/>
    <property type="project" value="InterPro"/>
</dbReference>
<reference evidence="4" key="2">
    <citation type="journal article" date="2020" name="Data Brief">
        <title>Transcriptome dataset of Babesia bovis life stages within vertebrate and invertebrate hosts.</title>
        <authorList>
            <person name="Ueti M.W."/>
            <person name="Johnson W.C."/>
            <person name="Kappmeyer L.S."/>
            <person name="Herndon D.R."/>
            <person name="Mousel M.R."/>
            <person name="Reif K.E."/>
            <person name="Taus N.S."/>
            <person name="Ifeonu O.O."/>
            <person name="Silva J.C."/>
            <person name="Suarez C.E."/>
            <person name="Brayton K.A."/>
        </authorList>
    </citation>
    <scope>NUCLEOTIDE SEQUENCE [LARGE SCALE GENOMIC DNA]</scope>
</reference>
<dbReference type="SUPFAM" id="SSF56112">
    <property type="entry name" value="Protein kinase-like (PK-like)"/>
    <property type="match status" value="1"/>
</dbReference>
<dbReference type="InterPro" id="IPR000719">
    <property type="entry name" value="Prot_kinase_dom"/>
</dbReference>
<organism evidence="3 4">
    <name type="scientific">Babesia bovis</name>
    <dbReference type="NCBI Taxonomy" id="5865"/>
    <lineage>
        <taxon>Eukaryota</taxon>
        <taxon>Sar</taxon>
        <taxon>Alveolata</taxon>
        <taxon>Apicomplexa</taxon>
        <taxon>Aconoidasida</taxon>
        <taxon>Piroplasmida</taxon>
        <taxon>Babesiidae</taxon>
        <taxon>Babesia</taxon>
    </lineage>
</organism>
<dbReference type="VEuPathDB" id="PiroplasmaDB:BBOV_II000760"/>
<protein>
    <submittedName>
        <fullName evidence="3">Protein kinase domain containing protein</fullName>
    </submittedName>
</protein>
<feature type="compositionally biased region" description="Basic and acidic residues" evidence="1">
    <location>
        <begin position="233"/>
        <end position="244"/>
    </location>
</feature>
<reference evidence="3 4" key="1">
    <citation type="journal article" date="2007" name="PLoS Pathog.">
        <title>Genome sequence of Babesia bovis and comparative analysis of apicomplexan hemoprotozoa.</title>
        <authorList>
            <person name="Brayton K.A."/>
            <person name="Lau A.O.T."/>
            <person name="Herndon D.R."/>
            <person name="Hannick L."/>
            <person name="Kappmeyer L.S."/>
            <person name="Berens S.J."/>
            <person name="Bidwell S.L."/>
            <person name="Brown W.C."/>
            <person name="Crabtree J."/>
            <person name="Fadrosh D."/>
            <person name="Feldblum T."/>
            <person name="Forberger H.A."/>
            <person name="Haas B.J."/>
            <person name="Howell J.M."/>
            <person name="Khouri H."/>
            <person name="Koo H."/>
            <person name="Mann D.J."/>
            <person name="Norimine J."/>
            <person name="Paulsen I.T."/>
            <person name="Radune D."/>
            <person name="Ren Q."/>
            <person name="Smith R.K. Jr."/>
            <person name="Suarez C.E."/>
            <person name="White O."/>
            <person name="Wortman J.R."/>
            <person name="Knowles D.P. Jr."/>
            <person name="McElwain T.F."/>
            <person name="Nene V.M."/>
        </authorList>
    </citation>
    <scope>NUCLEOTIDE SEQUENCE [LARGE SCALE GENOMIC DNA]</scope>
    <source>
        <strain evidence="3">T2Bo</strain>
    </source>
</reference>
<dbReference type="RefSeq" id="XP_001609604.1">
    <property type="nucleotide sequence ID" value="XM_001609554.1"/>
</dbReference>
<dbReference type="InterPro" id="IPR011009">
    <property type="entry name" value="Kinase-like_dom_sf"/>
</dbReference>
<dbReference type="PANTHER" id="PTHR24347">
    <property type="entry name" value="SERINE/THREONINE-PROTEIN KINASE"/>
    <property type="match status" value="1"/>
</dbReference>
<dbReference type="Pfam" id="PF00069">
    <property type="entry name" value="Pkinase"/>
    <property type="match status" value="1"/>
</dbReference>
<feature type="compositionally biased region" description="Polar residues" evidence="1">
    <location>
        <begin position="62"/>
        <end position="76"/>
    </location>
</feature>
<feature type="domain" description="Protein kinase" evidence="2">
    <location>
        <begin position="385"/>
        <end position="636"/>
    </location>
</feature>
<keyword evidence="4" id="KW-1185">Reference proteome</keyword>
<name>A7ASX5_BABBO</name>
<dbReference type="eggNOG" id="KOG0032">
    <property type="taxonomic scope" value="Eukaryota"/>
</dbReference>
<keyword evidence="3" id="KW-0418">Kinase</keyword>
<proteinExistence type="predicted"/>
<evidence type="ECO:0000259" key="2">
    <source>
        <dbReference type="PROSITE" id="PS50011"/>
    </source>
</evidence>
<dbReference type="KEGG" id="bbo:BBOV_II000760"/>
<dbReference type="Proteomes" id="UP000002173">
    <property type="component" value="Unassembled WGS sequence"/>
</dbReference>
<dbReference type="EMBL" id="AAXT01000003">
    <property type="protein sequence ID" value="EDO06036.1"/>
    <property type="molecule type" value="Genomic_DNA"/>
</dbReference>
<evidence type="ECO:0000313" key="4">
    <source>
        <dbReference type="Proteomes" id="UP000002173"/>
    </source>
</evidence>
<feature type="region of interest" description="Disordered" evidence="1">
    <location>
        <begin position="57"/>
        <end position="76"/>
    </location>
</feature>
<feature type="region of interest" description="Disordered" evidence="1">
    <location>
        <begin position="233"/>
        <end position="253"/>
    </location>
</feature>
<dbReference type="GO" id="GO:0004672">
    <property type="term" value="F:protein kinase activity"/>
    <property type="evidence" value="ECO:0007669"/>
    <property type="project" value="InterPro"/>
</dbReference>
<comment type="caution">
    <text evidence="3">The sequence shown here is derived from an EMBL/GenBank/DDBJ whole genome shotgun (WGS) entry which is preliminary data.</text>
</comment>
<dbReference type="Gene3D" id="1.10.510.10">
    <property type="entry name" value="Transferase(Phosphotransferase) domain 1"/>
    <property type="match status" value="1"/>
</dbReference>
<dbReference type="PROSITE" id="PS50011">
    <property type="entry name" value="PROTEIN_KINASE_DOM"/>
    <property type="match status" value="1"/>
</dbReference>
<dbReference type="InParanoid" id="A7ASX5"/>